<dbReference type="PROSITE" id="PS51352">
    <property type="entry name" value="THIOREDOXIN_2"/>
    <property type="match status" value="1"/>
</dbReference>
<dbReference type="Gene3D" id="3.40.30.10">
    <property type="entry name" value="Glutaredoxin"/>
    <property type="match status" value="1"/>
</dbReference>
<keyword evidence="7" id="KW-1185">Reference proteome</keyword>
<evidence type="ECO:0000256" key="4">
    <source>
        <dbReference type="SAM" id="Phobius"/>
    </source>
</evidence>
<dbReference type="Proteomes" id="UP000317365">
    <property type="component" value="Chromosome"/>
</dbReference>
<dbReference type="PANTHER" id="PTHR42852:SF13">
    <property type="entry name" value="PROTEIN DIPZ"/>
    <property type="match status" value="1"/>
</dbReference>
<evidence type="ECO:0000259" key="5">
    <source>
        <dbReference type="PROSITE" id="PS51352"/>
    </source>
</evidence>
<keyword evidence="3" id="KW-0676">Redox-active center</keyword>
<dbReference type="GO" id="GO:0030313">
    <property type="term" value="C:cell envelope"/>
    <property type="evidence" value="ECO:0007669"/>
    <property type="project" value="UniProtKB-SubCell"/>
</dbReference>
<evidence type="ECO:0000256" key="3">
    <source>
        <dbReference type="ARBA" id="ARBA00023284"/>
    </source>
</evidence>
<keyword evidence="4" id="KW-0812">Transmembrane</keyword>
<accession>A0A515ELV3</accession>
<evidence type="ECO:0000313" key="7">
    <source>
        <dbReference type="Proteomes" id="UP000317365"/>
    </source>
</evidence>
<dbReference type="InterPro" id="IPR036249">
    <property type="entry name" value="Thioredoxin-like_sf"/>
</dbReference>
<dbReference type="AlphaFoldDB" id="A0A515ELV3"/>
<gene>
    <name evidence="6" type="ORF">EXZ61_05245</name>
</gene>
<keyword evidence="4" id="KW-1133">Transmembrane helix</keyword>
<reference evidence="7" key="2">
    <citation type="journal article" date="2020" name="Int. J. Syst. Evol. Microbiol.">
        <title>Genomic insights into a novel species Rhodoferax aquaticus sp. nov., isolated from freshwater.</title>
        <authorList>
            <person name="Li T."/>
            <person name="Zhuo Y."/>
            <person name="Jin C.Z."/>
            <person name="Wu X."/>
            <person name="Ko S.R."/>
            <person name="Jin F.J."/>
            <person name="Ahn C.Y."/>
            <person name="Oh H.M."/>
            <person name="Lee H.G."/>
            <person name="Jin L."/>
        </authorList>
    </citation>
    <scope>NUCLEOTIDE SEQUENCE [LARGE SCALE GENOMIC DNA]</scope>
    <source>
        <strain evidence="7">Gr-4</strain>
    </source>
</reference>
<dbReference type="GO" id="GO:0017004">
    <property type="term" value="P:cytochrome complex assembly"/>
    <property type="evidence" value="ECO:0007669"/>
    <property type="project" value="UniProtKB-KW"/>
</dbReference>
<reference evidence="7" key="1">
    <citation type="submission" date="2019-02" db="EMBL/GenBank/DDBJ databases">
        <title>Complete genome sequence of Rhodoferax sp. Gr-4.</title>
        <authorList>
            <person name="Jin L."/>
        </authorList>
    </citation>
    <scope>NUCLEOTIDE SEQUENCE [LARGE SCALE GENOMIC DNA]</scope>
    <source>
        <strain evidence="7">Gr-4</strain>
    </source>
</reference>
<dbReference type="EMBL" id="CP036282">
    <property type="protein sequence ID" value="QDL53631.1"/>
    <property type="molecule type" value="Genomic_DNA"/>
</dbReference>
<dbReference type="KEGG" id="rhg:EXZ61_05245"/>
<proteinExistence type="predicted"/>
<name>A0A515ELV3_9BURK</name>
<feature type="transmembrane region" description="Helical" evidence="4">
    <location>
        <begin position="23"/>
        <end position="41"/>
    </location>
</feature>
<keyword evidence="4" id="KW-0472">Membrane</keyword>
<feature type="domain" description="Thioredoxin" evidence="5">
    <location>
        <begin position="52"/>
        <end position="191"/>
    </location>
</feature>
<dbReference type="PANTHER" id="PTHR42852">
    <property type="entry name" value="THIOL:DISULFIDE INTERCHANGE PROTEIN DSBE"/>
    <property type="match status" value="1"/>
</dbReference>
<evidence type="ECO:0000313" key="6">
    <source>
        <dbReference type="EMBL" id="QDL53631.1"/>
    </source>
</evidence>
<comment type="subcellular location">
    <subcellularLocation>
        <location evidence="1">Cell envelope</location>
    </subcellularLocation>
</comment>
<dbReference type="CDD" id="cd02966">
    <property type="entry name" value="TlpA_like_family"/>
    <property type="match status" value="1"/>
</dbReference>
<evidence type="ECO:0000256" key="2">
    <source>
        <dbReference type="ARBA" id="ARBA00022748"/>
    </source>
</evidence>
<organism evidence="6 7">
    <name type="scientific">Rhodoferax aquaticus</name>
    <dbReference type="NCBI Taxonomy" id="2527691"/>
    <lineage>
        <taxon>Bacteria</taxon>
        <taxon>Pseudomonadati</taxon>
        <taxon>Pseudomonadota</taxon>
        <taxon>Betaproteobacteria</taxon>
        <taxon>Burkholderiales</taxon>
        <taxon>Comamonadaceae</taxon>
        <taxon>Rhodoferax</taxon>
    </lineage>
</organism>
<protein>
    <submittedName>
        <fullName evidence="6">TlpA family protein disulfide reductase</fullName>
    </submittedName>
</protein>
<evidence type="ECO:0000256" key="1">
    <source>
        <dbReference type="ARBA" id="ARBA00004196"/>
    </source>
</evidence>
<dbReference type="InterPro" id="IPR017937">
    <property type="entry name" value="Thioredoxin_CS"/>
</dbReference>
<dbReference type="SUPFAM" id="SSF52833">
    <property type="entry name" value="Thioredoxin-like"/>
    <property type="match status" value="1"/>
</dbReference>
<dbReference type="Pfam" id="PF08534">
    <property type="entry name" value="Redoxin"/>
    <property type="match status" value="1"/>
</dbReference>
<dbReference type="GO" id="GO:0015036">
    <property type="term" value="F:disulfide oxidoreductase activity"/>
    <property type="evidence" value="ECO:0007669"/>
    <property type="project" value="UniProtKB-ARBA"/>
</dbReference>
<sequence>MNEPDDSSDGLAEAVPSKHRRNLLLAAAGVAAASGATLAWWHGHGAMNSANLDPLEALWTLKWETPAGRQLQMLSFKGRPLLLNFWATWCPPCVEELPLLNSFFGKNKENGWQVLGLAVDKLAPVQAFLQKMPVEFPVAMAGLAGADLGRKLGNMTGGLPFTVVLGKDGLVAHRKMGRISVEDLVLWASIK</sequence>
<dbReference type="InterPro" id="IPR013740">
    <property type="entry name" value="Redoxin"/>
</dbReference>
<dbReference type="InterPro" id="IPR013766">
    <property type="entry name" value="Thioredoxin_domain"/>
</dbReference>
<keyword evidence="2" id="KW-0201">Cytochrome c-type biogenesis</keyword>
<dbReference type="InterPro" id="IPR050553">
    <property type="entry name" value="Thioredoxin_ResA/DsbE_sf"/>
</dbReference>
<dbReference type="PROSITE" id="PS00194">
    <property type="entry name" value="THIOREDOXIN_1"/>
    <property type="match status" value="1"/>
</dbReference>